<dbReference type="EMBL" id="WIWJ01000015">
    <property type="protein sequence ID" value="MQT47106.1"/>
    <property type="molecule type" value="Genomic_DNA"/>
</dbReference>
<proteinExistence type="predicted"/>
<gene>
    <name evidence="4" type="ORF">GHO39_01275</name>
    <name evidence="3" type="ORF">GHO40_10260</name>
</gene>
<keyword evidence="2" id="KW-0812">Transmembrane</keyword>
<name>A0A6A7YE99_9PSED</name>
<evidence type="ECO:0000313" key="5">
    <source>
        <dbReference type="Proteomes" id="UP000441404"/>
    </source>
</evidence>
<sequence length="127" mass="14174">MRFARDHRSLVAWMLLAFILFNGLACSICHGQMLGAFSRAPTRMECGMSHTPSHAMKDMSKISDMSPTSMKAMEDTCTFAASVAQALIFFIALGWLIRRARPTRAQPRGPLKPPPRYVIPRLQPQAP</sequence>
<keyword evidence="2" id="KW-0472">Membrane</keyword>
<reference evidence="5 6" key="1">
    <citation type="submission" date="2019-10" db="EMBL/GenBank/DDBJ databases">
        <title>Evaluation of single-gene subtyping targets for Pseudomonas.</title>
        <authorList>
            <person name="Reichler S.J."/>
            <person name="Orsi R.H."/>
            <person name="Wiedmann M."/>
            <person name="Martin N.H."/>
            <person name="Murphy S.I."/>
        </authorList>
    </citation>
    <scope>NUCLEOTIDE SEQUENCE [LARGE SCALE GENOMIC DNA]</scope>
    <source>
        <strain evidence="4 6">FSL R10-3254</strain>
        <strain evidence="3 5">FSL R10-3257</strain>
    </source>
</reference>
<evidence type="ECO:0000256" key="2">
    <source>
        <dbReference type="SAM" id="Phobius"/>
    </source>
</evidence>
<dbReference type="Pfam" id="PF11162">
    <property type="entry name" value="DUF2946"/>
    <property type="match status" value="1"/>
</dbReference>
<dbReference type="RefSeq" id="WP_153326220.1">
    <property type="nucleotide sequence ID" value="NZ_WIWI01000002.1"/>
</dbReference>
<feature type="region of interest" description="Disordered" evidence="1">
    <location>
        <begin position="104"/>
        <end position="127"/>
    </location>
</feature>
<dbReference type="Proteomes" id="UP000441404">
    <property type="component" value="Unassembled WGS sequence"/>
</dbReference>
<evidence type="ECO:0000313" key="6">
    <source>
        <dbReference type="Proteomes" id="UP000489190"/>
    </source>
</evidence>
<dbReference type="Proteomes" id="UP000489190">
    <property type="component" value="Unassembled WGS sequence"/>
</dbReference>
<accession>A0A6A7YE99</accession>
<evidence type="ECO:0000313" key="4">
    <source>
        <dbReference type="EMBL" id="MQT87796.1"/>
    </source>
</evidence>
<evidence type="ECO:0000313" key="3">
    <source>
        <dbReference type="EMBL" id="MQT47106.1"/>
    </source>
</evidence>
<keyword evidence="2" id="KW-1133">Transmembrane helix</keyword>
<organism evidence="3 5">
    <name type="scientific">Pseudomonas helleri</name>
    <dbReference type="NCBI Taxonomy" id="1608996"/>
    <lineage>
        <taxon>Bacteria</taxon>
        <taxon>Pseudomonadati</taxon>
        <taxon>Pseudomonadota</taxon>
        <taxon>Gammaproteobacteria</taxon>
        <taxon>Pseudomonadales</taxon>
        <taxon>Pseudomonadaceae</taxon>
        <taxon>Pseudomonas</taxon>
    </lineage>
</organism>
<protein>
    <submittedName>
        <fullName evidence="3">DUF2946 domain-containing protein</fullName>
    </submittedName>
</protein>
<dbReference type="EMBL" id="WIWI01000002">
    <property type="protein sequence ID" value="MQT87796.1"/>
    <property type="molecule type" value="Genomic_DNA"/>
</dbReference>
<evidence type="ECO:0000256" key="1">
    <source>
        <dbReference type="SAM" id="MobiDB-lite"/>
    </source>
</evidence>
<dbReference type="AlphaFoldDB" id="A0A6A7YE99"/>
<dbReference type="InterPro" id="IPR021333">
    <property type="entry name" value="DUF2946"/>
</dbReference>
<comment type="caution">
    <text evidence="3">The sequence shown here is derived from an EMBL/GenBank/DDBJ whole genome shotgun (WGS) entry which is preliminary data.</text>
</comment>
<feature type="transmembrane region" description="Helical" evidence="2">
    <location>
        <begin position="79"/>
        <end position="97"/>
    </location>
</feature>